<dbReference type="PANTHER" id="PTHR34203:SF13">
    <property type="entry name" value="EXPRESSED PROTEIN"/>
    <property type="match status" value="1"/>
</dbReference>
<evidence type="ECO:0000313" key="2">
    <source>
        <dbReference type="EMBL" id="KIY95171.1"/>
    </source>
</evidence>
<dbReference type="Pfam" id="PF05050">
    <property type="entry name" value="Methyltransf_21"/>
    <property type="match status" value="1"/>
</dbReference>
<gene>
    <name evidence="2" type="ORF">MNEG_12790</name>
</gene>
<dbReference type="Gene3D" id="3.40.50.150">
    <property type="entry name" value="Vaccinia Virus protein VP39"/>
    <property type="match status" value="1"/>
</dbReference>
<organism evidence="2 3">
    <name type="scientific">Monoraphidium neglectum</name>
    <dbReference type="NCBI Taxonomy" id="145388"/>
    <lineage>
        <taxon>Eukaryota</taxon>
        <taxon>Viridiplantae</taxon>
        <taxon>Chlorophyta</taxon>
        <taxon>core chlorophytes</taxon>
        <taxon>Chlorophyceae</taxon>
        <taxon>CS clade</taxon>
        <taxon>Sphaeropleales</taxon>
        <taxon>Selenastraceae</taxon>
        <taxon>Monoraphidium</taxon>
    </lineage>
</organism>
<dbReference type="PANTHER" id="PTHR34203">
    <property type="entry name" value="METHYLTRANSFERASE, FKBM FAMILY PROTEIN"/>
    <property type="match status" value="1"/>
</dbReference>
<dbReference type="SUPFAM" id="SSF53335">
    <property type="entry name" value="S-adenosyl-L-methionine-dependent methyltransferases"/>
    <property type="match status" value="1"/>
</dbReference>
<dbReference type="RefSeq" id="XP_013894191.1">
    <property type="nucleotide sequence ID" value="XM_014038737.1"/>
</dbReference>
<dbReference type="InterPro" id="IPR029063">
    <property type="entry name" value="SAM-dependent_MTases_sf"/>
</dbReference>
<reference evidence="2 3" key="1">
    <citation type="journal article" date="2013" name="BMC Genomics">
        <title>Reconstruction of the lipid metabolism for the microalga Monoraphidium neglectum from its genome sequence reveals characteristics suitable for biofuel production.</title>
        <authorList>
            <person name="Bogen C."/>
            <person name="Al-Dilaimi A."/>
            <person name="Albersmeier A."/>
            <person name="Wichmann J."/>
            <person name="Grundmann M."/>
            <person name="Rupp O."/>
            <person name="Lauersen K.J."/>
            <person name="Blifernez-Klassen O."/>
            <person name="Kalinowski J."/>
            <person name="Goesmann A."/>
            <person name="Mussgnug J.H."/>
            <person name="Kruse O."/>
        </authorList>
    </citation>
    <scope>NUCLEOTIDE SEQUENCE [LARGE SCALE GENOMIC DNA]</scope>
    <source>
        <strain evidence="2 3">SAG 48.87</strain>
    </source>
</reference>
<dbReference type="AlphaFoldDB" id="A0A0D2M151"/>
<dbReference type="KEGG" id="mng:MNEG_12790"/>
<evidence type="ECO:0000259" key="1">
    <source>
        <dbReference type="Pfam" id="PF05050"/>
    </source>
</evidence>
<dbReference type="Proteomes" id="UP000054498">
    <property type="component" value="Unassembled WGS sequence"/>
</dbReference>
<dbReference type="InterPro" id="IPR052514">
    <property type="entry name" value="SAM-dependent_MTase"/>
</dbReference>
<dbReference type="InterPro" id="IPR006342">
    <property type="entry name" value="FkbM_mtfrase"/>
</dbReference>
<sequence length="346" mass="38631">MGCSVVAFEPVPLFRAFFEYNLARNRVEARVQIRPTVAVAYPGRDNYTVVVPQRGIWGTAGIDGANIDEHIDNQGAYQRINVTGESLDAVLGDRHVDMLKVDVEGYEPDVMAGAQQLLSRQLIDNIVMEYSPHVYEKGRRWDDMPRTPTMLLDLIAANFTVAQIRSRGGEEDVASWSQPLGLLPQVTRENLRYDLADTRLMSSEGMVWAREPCEAMLQQGLIVDGMPERFHPKSFRGVISFNTNVWASRLARLTPHLRGPPVGMLPADVSVTDSWFYPKDRESDMAIGGRSCEGLRATAKADKMAEKERAALLVSHHCRCAPELPCRKAEETADQCARAGEIPFED</sequence>
<dbReference type="GeneID" id="25730188"/>
<protein>
    <recommendedName>
        <fullName evidence="1">Methyltransferase FkbM domain-containing protein</fullName>
    </recommendedName>
</protein>
<dbReference type="EMBL" id="KK103655">
    <property type="protein sequence ID" value="KIY95171.1"/>
    <property type="molecule type" value="Genomic_DNA"/>
</dbReference>
<feature type="domain" description="Methyltransferase FkbM" evidence="1">
    <location>
        <begin position="2"/>
        <end position="144"/>
    </location>
</feature>
<name>A0A0D2M151_9CHLO</name>
<dbReference type="OrthoDB" id="411251at2759"/>
<keyword evidence="3" id="KW-1185">Reference proteome</keyword>
<proteinExistence type="predicted"/>
<dbReference type="NCBIfam" id="TIGR01444">
    <property type="entry name" value="fkbM_fam"/>
    <property type="match status" value="1"/>
</dbReference>
<evidence type="ECO:0000313" key="3">
    <source>
        <dbReference type="Proteomes" id="UP000054498"/>
    </source>
</evidence>
<accession>A0A0D2M151</accession>